<dbReference type="Proteomes" id="UP001642501">
    <property type="component" value="Unassembled WGS sequence"/>
</dbReference>
<evidence type="ECO:0000256" key="2">
    <source>
        <dbReference type="SAM" id="MobiDB-lite"/>
    </source>
</evidence>
<feature type="region of interest" description="Disordered" evidence="2">
    <location>
        <begin position="174"/>
        <end position="229"/>
    </location>
</feature>
<dbReference type="PROSITE" id="PS00036">
    <property type="entry name" value="BZIP_BASIC"/>
    <property type="match status" value="1"/>
</dbReference>
<feature type="compositionally biased region" description="Polar residues" evidence="2">
    <location>
        <begin position="184"/>
        <end position="195"/>
    </location>
</feature>
<feature type="region of interest" description="Disordered" evidence="2">
    <location>
        <begin position="666"/>
        <end position="913"/>
    </location>
</feature>
<organism evidence="4 5">
    <name type="scientific">Sporothrix epigloea</name>
    <dbReference type="NCBI Taxonomy" id="1892477"/>
    <lineage>
        <taxon>Eukaryota</taxon>
        <taxon>Fungi</taxon>
        <taxon>Dikarya</taxon>
        <taxon>Ascomycota</taxon>
        <taxon>Pezizomycotina</taxon>
        <taxon>Sordariomycetes</taxon>
        <taxon>Sordariomycetidae</taxon>
        <taxon>Ophiostomatales</taxon>
        <taxon>Ophiostomataceae</taxon>
        <taxon>Sporothrix</taxon>
    </lineage>
</organism>
<feature type="compositionally biased region" description="Basic and acidic residues" evidence="2">
    <location>
        <begin position="274"/>
        <end position="283"/>
    </location>
</feature>
<evidence type="ECO:0000259" key="3">
    <source>
        <dbReference type="PROSITE" id="PS00036"/>
    </source>
</evidence>
<feature type="compositionally biased region" description="Low complexity" evidence="2">
    <location>
        <begin position="793"/>
        <end position="815"/>
    </location>
</feature>
<name>A0ABP0E4E7_9PEZI</name>
<comment type="caution">
    <text evidence="4">The sequence shown here is derived from an EMBL/GenBank/DDBJ whole genome shotgun (WGS) entry which is preliminary data.</text>
</comment>
<proteinExistence type="predicted"/>
<evidence type="ECO:0000256" key="1">
    <source>
        <dbReference type="SAM" id="Coils"/>
    </source>
</evidence>
<keyword evidence="1" id="KW-0175">Coiled coil</keyword>
<feature type="compositionally biased region" description="Low complexity" evidence="2">
    <location>
        <begin position="666"/>
        <end position="696"/>
    </location>
</feature>
<dbReference type="CDD" id="cd14705">
    <property type="entry name" value="bZIP_Zip1"/>
    <property type="match status" value="1"/>
</dbReference>
<sequence length="913" mass="98639">MSQQASLPRPPSHPNSSSEVEPLPISPKAATALPRAIAVPSPSNRLPNEQRWRPLHQDERHDMQPAEEGDTAGNQYTARHGDDAPRITGFNSYAGSNVNSPRSMTRVGGLNTGPRTIVSAMDSEGEAEPADNSLSSIRTAPPSLPSIMAAITDDRQAVSSAVSRTLGVQNILNPSEVQEGLMPSPSTSLRGTTGSDLEDSRPLPRMRPSSANSPRMQPLHTIPASHYDRLKTRPSAQAFAGFTSRNSSSHHQSFSGRESVQYGPGYGQPTAAADSKHALDPTTRDPGVASVQPSRDMDSEQEISPQTRYAHPAASTSFGPPPRRILTPKPPRRSSLGRSMPGMVAPGSQKLSFPRGANTPPIPPVPPLPASVMHQSISAPDVSLGPLSGADARQGSGSGQTPGFVPGSYFPSHASSFHSSGVIPERSPQRSFTQPYYSRDADQHGDGRDSQSQTPEAQPTVAASYDSQQQQQQQDQIQEQQQDREPPPLPYPSGHRSRVVYGERSPPNKLLPASSPKTTGYEGLWSSQGSGRSLSMSGGQQFITITPSFGEEIHVPVDLHQASKQADEKRLRNAGASARFRARKKEKDREAQLGIQRLESANREGQKRIQELEVLLDFFRNERNRLRNIMLQTPGMREHVEAGPPSPVSSYGSVPFALAVELGAAQLQQQQRERQQQQSQRNQQPHPQQQRAQSPSTNEPHSRMQPSQRQSPQLQRSYPHQHTPTRIQPPLYPPMLTAPEHPDHPSGNHSTAPESLSSSMERPAQRRRTDSGPNIEYYTPSYTTTAPPPPLPSSALPSPLTTSLPPPLSLAGPSPRFHSMTPSPLGSPNNPRLPPLRFDTPGSNSASVGRGGAATCPSTPEAGHNVSVLPAPQHPPGTMAPSAYGRPYSTAGWAADGPSPHTQYPSFDSKHRR</sequence>
<feature type="compositionally biased region" description="Polar residues" evidence="2">
    <location>
        <begin position="747"/>
        <end position="760"/>
    </location>
</feature>
<feature type="compositionally biased region" description="Polar residues" evidence="2">
    <location>
        <begin position="89"/>
        <end position="103"/>
    </location>
</feature>
<keyword evidence="5" id="KW-1185">Reference proteome</keyword>
<reference evidence="4 5" key="1">
    <citation type="submission" date="2024-01" db="EMBL/GenBank/DDBJ databases">
        <authorList>
            <person name="Allen C."/>
            <person name="Tagirdzhanova G."/>
        </authorList>
    </citation>
    <scope>NUCLEOTIDE SEQUENCE [LARGE SCALE GENOMIC DNA]</scope>
    <source>
        <strain evidence="4 5">CBS 573.63</strain>
    </source>
</reference>
<feature type="compositionally biased region" description="Low complexity" evidence="2">
    <location>
        <begin position="244"/>
        <end position="259"/>
    </location>
</feature>
<dbReference type="InterPro" id="IPR004827">
    <property type="entry name" value="bZIP"/>
</dbReference>
<feature type="compositionally biased region" description="Polar residues" evidence="2">
    <location>
        <begin position="820"/>
        <end position="830"/>
    </location>
</feature>
<feature type="compositionally biased region" description="Low complexity" evidence="2">
    <location>
        <begin position="468"/>
        <end position="480"/>
    </location>
</feature>
<feature type="compositionally biased region" description="Basic and acidic residues" evidence="2">
    <location>
        <begin position="48"/>
        <end position="64"/>
    </location>
</feature>
<feature type="region of interest" description="Disordered" evidence="2">
    <location>
        <begin position="243"/>
        <end position="532"/>
    </location>
</feature>
<feature type="compositionally biased region" description="Low complexity" evidence="2">
    <location>
        <begin position="703"/>
        <end position="718"/>
    </location>
</feature>
<dbReference type="EMBL" id="CAWUOM010000163">
    <property type="protein sequence ID" value="CAK7274332.1"/>
    <property type="molecule type" value="Genomic_DNA"/>
</dbReference>
<feature type="domain" description="BZIP" evidence="3">
    <location>
        <begin position="569"/>
        <end position="583"/>
    </location>
</feature>
<accession>A0ABP0E4E7</accession>
<evidence type="ECO:0000313" key="4">
    <source>
        <dbReference type="EMBL" id="CAK7274332.1"/>
    </source>
</evidence>
<feature type="coiled-coil region" evidence="1">
    <location>
        <begin position="595"/>
        <end position="629"/>
    </location>
</feature>
<evidence type="ECO:0000313" key="5">
    <source>
        <dbReference type="Proteomes" id="UP001642501"/>
    </source>
</evidence>
<feature type="region of interest" description="Disordered" evidence="2">
    <location>
        <begin position="1"/>
        <end position="112"/>
    </location>
</feature>
<protein>
    <recommendedName>
        <fullName evidence="3">BZIP domain-containing protein</fullName>
    </recommendedName>
</protein>
<feature type="compositionally biased region" description="Basic and acidic residues" evidence="2">
    <location>
        <begin position="439"/>
        <end position="449"/>
    </location>
</feature>
<gene>
    <name evidence="4" type="ORF">SEPCBS57363_006111</name>
</gene>
<feature type="compositionally biased region" description="Pro residues" evidence="2">
    <location>
        <begin position="360"/>
        <end position="369"/>
    </location>
</feature>